<dbReference type="GeneID" id="85443634"/>
<dbReference type="EMBL" id="JAHLJV010000161">
    <property type="protein sequence ID" value="KAK1566109.1"/>
    <property type="molecule type" value="Genomic_DNA"/>
</dbReference>
<reference evidence="1" key="1">
    <citation type="submission" date="2021-06" db="EMBL/GenBank/DDBJ databases">
        <title>Comparative genomics, transcriptomics and evolutionary studies reveal genomic signatures of adaptation to plant cell wall in hemibiotrophic fungi.</title>
        <authorList>
            <consortium name="DOE Joint Genome Institute"/>
            <person name="Baroncelli R."/>
            <person name="Diaz J.F."/>
            <person name="Benocci T."/>
            <person name="Peng M."/>
            <person name="Battaglia E."/>
            <person name="Haridas S."/>
            <person name="Andreopoulos W."/>
            <person name="Labutti K."/>
            <person name="Pangilinan J."/>
            <person name="Floch G.L."/>
            <person name="Makela M.R."/>
            <person name="Henrissat B."/>
            <person name="Grigoriev I.V."/>
            <person name="Crouch J.A."/>
            <person name="De Vries R.P."/>
            <person name="Sukno S.A."/>
            <person name="Thon M.R."/>
        </authorList>
    </citation>
    <scope>NUCLEOTIDE SEQUENCE</scope>
    <source>
        <strain evidence="1">CBS 125086</strain>
    </source>
</reference>
<sequence length="111" mass="12803">MDGLSNLDLNTADQATRRRVIETCNQHADYFRAQLDGRRPREREQRPVTVAGFNDQKAAIAGSEFTSIGEIDDKMGELLCAQERALQEALRHEMEIKRLWWLRQYALRGGK</sequence>
<proteinExistence type="predicted"/>
<evidence type="ECO:0000313" key="2">
    <source>
        <dbReference type="Proteomes" id="UP001230504"/>
    </source>
</evidence>
<evidence type="ECO:0000313" key="1">
    <source>
        <dbReference type="EMBL" id="KAK1566109.1"/>
    </source>
</evidence>
<dbReference type="RefSeq" id="XP_060407329.1">
    <property type="nucleotide sequence ID" value="XM_060559394.1"/>
</dbReference>
<gene>
    <name evidence="1" type="ORF">LY79DRAFT_572680</name>
</gene>
<accession>A0AAD8PKD7</accession>
<protein>
    <submittedName>
        <fullName evidence="1">Uncharacterized protein</fullName>
    </submittedName>
</protein>
<dbReference type="AlphaFoldDB" id="A0AAD8PKD7"/>
<comment type="caution">
    <text evidence="1">The sequence shown here is derived from an EMBL/GenBank/DDBJ whole genome shotgun (WGS) entry which is preliminary data.</text>
</comment>
<keyword evidence="2" id="KW-1185">Reference proteome</keyword>
<dbReference type="Proteomes" id="UP001230504">
    <property type="component" value="Unassembled WGS sequence"/>
</dbReference>
<name>A0AAD8PKD7_9PEZI</name>
<organism evidence="1 2">
    <name type="scientific">Colletotrichum navitas</name>
    <dbReference type="NCBI Taxonomy" id="681940"/>
    <lineage>
        <taxon>Eukaryota</taxon>
        <taxon>Fungi</taxon>
        <taxon>Dikarya</taxon>
        <taxon>Ascomycota</taxon>
        <taxon>Pezizomycotina</taxon>
        <taxon>Sordariomycetes</taxon>
        <taxon>Hypocreomycetidae</taxon>
        <taxon>Glomerellales</taxon>
        <taxon>Glomerellaceae</taxon>
        <taxon>Colletotrichum</taxon>
        <taxon>Colletotrichum graminicola species complex</taxon>
    </lineage>
</organism>